<dbReference type="InterPro" id="IPR050445">
    <property type="entry name" value="Bact_polysacc_biosynth/exp"/>
</dbReference>
<comment type="caution">
    <text evidence="10">The sequence shown here is derived from an EMBL/GenBank/DDBJ whole genome shotgun (WGS) entry which is preliminary data.</text>
</comment>
<dbReference type="PANTHER" id="PTHR32309">
    <property type="entry name" value="TYROSINE-PROTEIN KINASE"/>
    <property type="match status" value="1"/>
</dbReference>
<evidence type="ECO:0000313" key="11">
    <source>
        <dbReference type="Proteomes" id="UP000179524"/>
    </source>
</evidence>
<organism evidence="10 11">
    <name type="scientific">Anaerobacillus alkalilacustris</name>
    <dbReference type="NCBI Taxonomy" id="393763"/>
    <lineage>
        <taxon>Bacteria</taxon>
        <taxon>Bacillati</taxon>
        <taxon>Bacillota</taxon>
        <taxon>Bacilli</taxon>
        <taxon>Bacillales</taxon>
        <taxon>Bacillaceae</taxon>
        <taxon>Anaerobacillus</taxon>
    </lineage>
</organism>
<dbReference type="Pfam" id="PF02706">
    <property type="entry name" value="Wzz"/>
    <property type="match status" value="1"/>
</dbReference>
<keyword evidence="11" id="KW-1185">Reference proteome</keyword>
<evidence type="ECO:0000259" key="9">
    <source>
        <dbReference type="Pfam" id="PF13807"/>
    </source>
</evidence>
<feature type="domain" description="Polysaccharide chain length determinant N-terminal" evidence="8">
    <location>
        <begin position="3"/>
        <end position="94"/>
    </location>
</feature>
<evidence type="ECO:0000256" key="4">
    <source>
        <dbReference type="ARBA" id="ARBA00022692"/>
    </source>
</evidence>
<reference evidence="10 11" key="1">
    <citation type="submission" date="2016-10" db="EMBL/GenBank/DDBJ databases">
        <title>Draft genome sequences of four alkaliphilic bacteria belonging to the Anaerobacillus genus.</title>
        <authorList>
            <person name="Bassil N.M."/>
            <person name="Lloyd J.R."/>
        </authorList>
    </citation>
    <scope>NUCLEOTIDE SEQUENCE [LARGE SCALE GENOMIC DNA]</scope>
    <source>
        <strain evidence="10 11">DSM 18345</strain>
    </source>
</reference>
<evidence type="ECO:0000256" key="3">
    <source>
        <dbReference type="ARBA" id="ARBA00022475"/>
    </source>
</evidence>
<dbReference type="GO" id="GO:0004713">
    <property type="term" value="F:protein tyrosine kinase activity"/>
    <property type="evidence" value="ECO:0007669"/>
    <property type="project" value="TreeGrafter"/>
</dbReference>
<sequence length="246" mass="27147">MEETISLKELFETIKKRILMIIAITVIAVGISALFSYLILTPIYQSSTQFLVTHSNSEQQAISQGDIRTNLELINTYNDIIKSPIILDKVSDELQLNRSTNVLNSQITVGTRNNSQVVSITVQDPEPALAVQIANTVASVFQREIVSIMNVDNVSILSEAKLPENPSPIKPNPMLNMAIAFVVGLMAAVGLAFLLEFLDNTIKTEKDIEKHLGLSVIGAIPTFEVDNQMVAKSENRRRNKRGEDIA</sequence>
<feature type="transmembrane region" description="Helical" evidence="7">
    <location>
        <begin position="18"/>
        <end position="40"/>
    </location>
</feature>
<feature type="domain" description="Tyrosine-protein kinase G-rich" evidence="9">
    <location>
        <begin position="141"/>
        <end position="194"/>
    </location>
</feature>
<evidence type="ECO:0000259" key="8">
    <source>
        <dbReference type="Pfam" id="PF02706"/>
    </source>
</evidence>
<comment type="subcellular location">
    <subcellularLocation>
        <location evidence="1">Cell membrane</location>
        <topology evidence="1">Multi-pass membrane protein</topology>
    </subcellularLocation>
</comment>
<proteinExistence type="inferred from homology"/>
<dbReference type="EMBL" id="MLQR01000043">
    <property type="protein sequence ID" value="OIJ11254.1"/>
    <property type="molecule type" value="Genomic_DNA"/>
</dbReference>
<evidence type="ECO:0000313" key="10">
    <source>
        <dbReference type="EMBL" id="OIJ11254.1"/>
    </source>
</evidence>
<comment type="similarity">
    <text evidence="2">Belongs to the CpsC/CapA family.</text>
</comment>
<dbReference type="RefSeq" id="WP_071310718.1">
    <property type="nucleotide sequence ID" value="NZ_MLQR01000043.1"/>
</dbReference>
<keyword evidence="4 7" id="KW-0812">Transmembrane</keyword>
<evidence type="ECO:0000256" key="5">
    <source>
        <dbReference type="ARBA" id="ARBA00022989"/>
    </source>
</evidence>
<dbReference type="OrthoDB" id="2360475at2"/>
<evidence type="ECO:0000256" key="7">
    <source>
        <dbReference type="SAM" id="Phobius"/>
    </source>
</evidence>
<dbReference type="Pfam" id="PF13807">
    <property type="entry name" value="GNVR"/>
    <property type="match status" value="1"/>
</dbReference>
<name>A0A1S2LG01_9BACI</name>
<protein>
    <submittedName>
        <fullName evidence="10">Capsular biosynthesis protein</fullName>
    </submittedName>
</protein>
<dbReference type="InterPro" id="IPR003856">
    <property type="entry name" value="LPS_length_determ_N"/>
</dbReference>
<dbReference type="PANTHER" id="PTHR32309:SF13">
    <property type="entry name" value="FERRIC ENTEROBACTIN TRANSPORT PROTEIN FEPE"/>
    <property type="match status" value="1"/>
</dbReference>
<feature type="transmembrane region" description="Helical" evidence="7">
    <location>
        <begin position="174"/>
        <end position="198"/>
    </location>
</feature>
<evidence type="ECO:0000256" key="2">
    <source>
        <dbReference type="ARBA" id="ARBA00006683"/>
    </source>
</evidence>
<dbReference type="AlphaFoldDB" id="A0A1S2LG01"/>
<evidence type="ECO:0000256" key="1">
    <source>
        <dbReference type="ARBA" id="ARBA00004651"/>
    </source>
</evidence>
<dbReference type="GO" id="GO:0005886">
    <property type="term" value="C:plasma membrane"/>
    <property type="evidence" value="ECO:0007669"/>
    <property type="project" value="UniProtKB-SubCell"/>
</dbReference>
<accession>A0A1S2LG01</accession>
<keyword evidence="5 7" id="KW-1133">Transmembrane helix</keyword>
<evidence type="ECO:0000256" key="6">
    <source>
        <dbReference type="ARBA" id="ARBA00023136"/>
    </source>
</evidence>
<dbReference type="InterPro" id="IPR032807">
    <property type="entry name" value="GNVR"/>
</dbReference>
<keyword evidence="6 7" id="KW-0472">Membrane</keyword>
<keyword evidence="3" id="KW-1003">Cell membrane</keyword>
<dbReference type="Proteomes" id="UP000179524">
    <property type="component" value="Unassembled WGS sequence"/>
</dbReference>
<gene>
    <name evidence="10" type="ORF">BKP37_16560</name>
</gene>